<dbReference type="InterPro" id="IPR036259">
    <property type="entry name" value="MFS_trans_sf"/>
</dbReference>
<dbReference type="RefSeq" id="XP_682560.1">
    <property type="nucleotide sequence ID" value="XM_677468.1"/>
</dbReference>
<dbReference type="PANTHER" id="PTHR23501">
    <property type="entry name" value="MAJOR FACILITATOR SUPERFAMILY"/>
    <property type="match status" value="1"/>
</dbReference>
<dbReference type="InterPro" id="IPR023213">
    <property type="entry name" value="CAT-like_dom_sf"/>
</dbReference>
<sequence length="1429" mass="156308">MTPKTDAKALPIVKNQLREIWAEVLQDGPENFLDEDVFFDVGGDSVRSQKLIIAAEKRGIRLTMEQNFLNASLEEMAGVAKVVPVKLQKQDADDAPKAFALLQDLGYGTLQDILDTVSSQCRLSTDQIADVYSCSPMQESLVAQLDGVANLYVRQLVFRFAQSTPLDVFKQAWERTVQANPVLRTRICVAPGERGYLQAVVEEAPSWSASEISLSRFLEKDAVDAMNPGVPFFRYALVADESHQYFVWTAHHALCDGASIPEILAEVAMRCQGQCDAILPRDPFRGFIESMFMPDPERQQQQRLFWRHSLEDLNLTPFPPPPRSNTLVNPAATVERLLHFGQQQMPLGLTRALLLRAAWAILLSHYTGTQDIIFGAINSGRTTDVPGASRMTGPTINLVPIVLRVEAQQPVGGSSLTDFESLLVVQSMEFADAIGPATQYLGLEYVDALGKKEHHPYPLIATCTILTDSTVRLTLQYDEQLLSARQAGNLSHQFEAVVKQLTDAASQALLDSISPLSEHDLAQIHEWNKLTPSPEETCLHHLFAWQVSVQPNAPAGCLVRGDIPICFGNLLVLPLFRTLGARGDFHWHFTQSPVNGGRKEQTLNEPHIVESNFLQRKMSSLLATTTPAKEVGFSFKQGVNWSDYLDYRPVYPPPFFELIYSYRAGELGSSWSEAHDIGAGCSSVSAGLAAKFPSWNHTAVAIREIGRELKVGGTLAVTHYTVPRIVGNRKAQNVWKAIWEEYSKRATGPLLDHAVSIVNTALDCLESPQHEWGRVNAQGSIESYQLDSRGKESRVKKSEEVVWVEGDDDWADEQDVTWFKGYLATWVPVVPGNEIQHLWNDPEMALGGGKTRALRSYNSNYTIGAIDRPVYYAMSDYTEDRAPNKAVESSDSLTNYNPIPENEKQGTVPEPEAPPRDIDGWKWWLSVFCIWSSIFFYALDNTVVADIQPVIIESLGELEKLTWLSVAFLLGATATNLIWGKIYGHFNVKWTYLFNVAVFEIGSAICGAAPSMNVMIVGRALCGVAGAGLYVGVMTLLAMTTTLSERPLYVGGTGLTWGIGIVLGPVVGGGFSQSSVGWRWAFYINLLIGAVCAPVYLFLLPTKDPRPGVSLKERSRELDYVGAILQMGALTTFVLAISWGGVTYPWNSGQVIGCFVASGVLFIILGLQQVFLVLTSIDRRIIPVEFFGSRTVLILFSSTAAAGAAAFVPIYMLPLFFQFTRGDGPLDAGVRLLPFIILMVVTILTNGALLSKLGYYMPWYLMGGLLVVAGGALMYTVDLATSTSRIYGYTVLMGVGVGAFIQASFAVAQAVVEPEGVPAAVGFITLAQFAGITIVMAIANAIFLNECLSEIPKILPNVSRSDIEAAIQGTSDLLDTLSSETHTQVLNAIVSGISKAYALEIAAGALVAVLSLLMKRERLFGVSAAVAAA</sequence>
<dbReference type="Proteomes" id="UP000000560">
    <property type="component" value="Chromosome VIII"/>
</dbReference>
<keyword evidence="3" id="KW-0813">Transport</keyword>
<dbReference type="SUPFAM" id="SSF47336">
    <property type="entry name" value="ACP-like"/>
    <property type="match status" value="1"/>
</dbReference>
<dbReference type="GO" id="GO:0005886">
    <property type="term" value="C:plasma membrane"/>
    <property type="evidence" value="ECO:0000318"/>
    <property type="project" value="GO_Central"/>
</dbReference>
<feature type="transmembrane region" description="Helical" evidence="8">
    <location>
        <begin position="1287"/>
        <end position="1308"/>
    </location>
</feature>
<evidence type="ECO:0000313" key="12">
    <source>
        <dbReference type="Proteomes" id="UP000000560"/>
    </source>
</evidence>
<dbReference type="Gene3D" id="3.30.559.30">
    <property type="entry name" value="Nonribosomal peptide synthetase, condensation domain"/>
    <property type="match status" value="1"/>
</dbReference>
<dbReference type="GO" id="GO:0022857">
    <property type="term" value="F:transmembrane transporter activity"/>
    <property type="evidence" value="ECO:0000318"/>
    <property type="project" value="GO_Central"/>
</dbReference>
<evidence type="ECO:0000256" key="4">
    <source>
        <dbReference type="ARBA" id="ARBA00022692"/>
    </source>
</evidence>
<feature type="transmembrane region" description="Helical" evidence="8">
    <location>
        <begin position="1148"/>
        <end position="1171"/>
    </location>
</feature>
<dbReference type="InterPro" id="IPR020846">
    <property type="entry name" value="MFS_dom"/>
</dbReference>
<dbReference type="InterPro" id="IPR011701">
    <property type="entry name" value="MFS"/>
</dbReference>
<evidence type="ECO:0000256" key="2">
    <source>
        <dbReference type="ARBA" id="ARBA00007520"/>
    </source>
</evidence>
<dbReference type="SUPFAM" id="SSF52777">
    <property type="entry name" value="CoA-dependent acyltransferases"/>
    <property type="match status" value="2"/>
</dbReference>
<evidence type="ECO:0000256" key="1">
    <source>
        <dbReference type="ARBA" id="ARBA00004141"/>
    </source>
</evidence>
<gene>
    <name evidence="11" type="ORF">ANIA_09291</name>
</gene>
<reference evidence="12" key="2">
    <citation type="journal article" date="2009" name="Fungal Genet. Biol.">
        <title>The 2008 update of the Aspergillus nidulans genome annotation: a community effort.</title>
        <authorList>
            <person name="Wortman J.R."/>
            <person name="Gilsenan J.M."/>
            <person name="Joardar V."/>
            <person name="Deegan J."/>
            <person name="Clutterbuck J."/>
            <person name="Andersen M.R."/>
            <person name="Archer D."/>
            <person name="Bencina M."/>
            <person name="Braus G."/>
            <person name="Coutinho P."/>
            <person name="von Dohren H."/>
            <person name="Doonan J."/>
            <person name="Driessen A.J."/>
            <person name="Durek P."/>
            <person name="Espeso E."/>
            <person name="Fekete E."/>
            <person name="Flipphi M."/>
            <person name="Estrada C.G."/>
            <person name="Geysens S."/>
            <person name="Goldman G."/>
            <person name="de Groot P.W."/>
            <person name="Hansen K."/>
            <person name="Harris S.D."/>
            <person name="Heinekamp T."/>
            <person name="Helmstaedt K."/>
            <person name="Henrissat B."/>
            <person name="Hofmann G."/>
            <person name="Homan T."/>
            <person name="Horio T."/>
            <person name="Horiuchi H."/>
            <person name="James S."/>
            <person name="Jones M."/>
            <person name="Karaffa L."/>
            <person name="Karanyi Z."/>
            <person name="Kato M."/>
            <person name="Keller N."/>
            <person name="Kelly D.E."/>
            <person name="Kiel J.A."/>
            <person name="Kim J.M."/>
            <person name="van der Klei I.J."/>
            <person name="Klis F.M."/>
            <person name="Kovalchuk A."/>
            <person name="Krasevec N."/>
            <person name="Kubicek C.P."/>
            <person name="Liu B."/>
            <person name="Maccabe A."/>
            <person name="Meyer V."/>
            <person name="Mirabito P."/>
            <person name="Miskei M."/>
            <person name="Mos M."/>
            <person name="Mullins J."/>
            <person name="Nelson D.R."/>
            <person name="Nielsen J."/>
            <person name="Oakley B.R."/>
            <person name="Osmani S.A."/>
            <person name="Pakula T."/>
            <person name="Paszewski A."/>
            <person name="Paulsen I."/>
            <person name="Pilsyk S."/>
            <person name="Pocsi I."/>
            <person name="Punt P.J."/>
            <person name="Ram A.F."/>
            <person name="Ren Q."/>
            <person name="Robellet X."/>
            <person name="Robson G."/>
            <person name="Seiboth B."/>
            <person name="van Solingen P."/>
            <person name="Specht T."/>
            <person name="Sun J."/>
            <person name="Taheri-Talesh N."/>
            <person name="Takeshita N."/>
            <person name="Ussery D."/>
            <person name="vanKuyk P.A."/>
            <person name="Visser H."/>
            <person name="van de Vondervoort P.J."/>
            <person name="de Vries R.P."/>
            <person name="Walton J."/>
            <person name="Xiang X."/>
            <person name="Xiong Y."/>
            <person name="Zeng A.P."/>
            <person name="Brandt B.W."/>
            <person name="Cornell M.J."/>
            <person name="van den Hondel C.A."/>
            <person name="Visser J."/>
            <person name="Oliver S.G."/>
            <person name="Turner G."/>
        </authorList>
    </citation>
    <scope>GENOME REANNOTATION</scope>
    <source>
        <strain evidence="12">FGSC A4 / ATCC 38163 / CBS 112.46 / NRRL 194 / M139</strain>
    </source>
</reference>
<dbReference type="eggNOG" id="KOG0254">
    <property type="taxonomic scope" value="Eukaryota"/>
</dbReference>
<feature type="transmembrane region" description="Helical" evidence="8">
    <location>
        <begin position="1320"/>
        <end position="1343"/>
    </location>
</feature>
<dbReference type="InterPro" id="IPR036736">
    <property type="entry name" value="ACP-like_sf"/>
</dbReference>
<evidence type="ECO:0000256" key="8">
    <source>
        <dbReference type="SAM" id="Phobius"/>
    </source>
</evidence>
<dbReference type="GeneID" id="2867888"/>
<dbReference type="CDD" id="cd17502">
    <property type="entry name" value="MFS_Azr1_MDR_like"/>
    <property type="match status" value="1"/>
</dbReference>
<dbReference type="KEGG" id="ani:ANIA_09291"/>
<dbReference type="Pfam" id="PF00668">
    <property type="entry name" value="Condensation"/>
    <property type="match status" value="1"/>
</dbReference>
<feature type="transmembrane region" description="Helical" evidence="8">
    <location>
        <begin position="1016"/>
        <end position="1036"/>
    </location>
</feature>
<dbReference type="InterPro" id="IPR009081">
    <property type="entry name" value="PP-bd_ACP"/>
</dbReference>
<dbReference type="Gene3D" id="3.30.559.10">
    <property type="entry name" value="Chloramphenicol acetyltransferase-like domain"/>
    <property type="match status" value="1"/>
</dbReference>
<feature type="transmembrane region" description="Helical" evidence="8">
    <location>
        <begin position="1120"/>
        <end position="1142"/>
    </location>
</feature>
<feature type="domain" description="Carrier" evidence="9">
    <location>
        <begin position="8"/>
        <end position="84"/>
    </location>
</feature>
<keyword evidence="5 8" id="KW-1133">Transmembrane helix</keyword>
<dbReference type="PROSITE" id="PS50075">
    <property type="entry name" value="CARRIER"/>
    <property type="match status" value="1"/>
</dbReference>
<feature type="region of interest" description="Disordered" evidence="7">
    <location>
        <begin position="886"/>
        <end position="913"/>
    </location>
</feature>
<dbReference type="OrthoDB" id="10021397at2759"/>
<dbReference type="Gene3D" id="3.40.50.150">
    <property type="entry name" value="Vaccinia Virus protein VP39"/>
    <property type="match status" value="1"/>
</dbReference>
<reference evidence="12" key="1">
    <citation type="journal article" date="2005" name="Nature">
        <title>Sequencing of Aspergillus nidulans and comparative analysis with A. fumigatus and A. oryzae.</title>
        <authorList>
            <person name="Galagan J.E."/>
            <person name="Calvo S.E."/>
            <person name="Cuomo C."/>
            <person name="Ma L.J."/>
            <person name="Wortman J.R."/>
            <person name="Batzoglou S."/>
            <person name="Lee S.I."/>
            <person name="Basturkmen M."/>
            <person name="Spevak C.C."/>
            <person name="Clutterbuck J."/>
            <person name="Kapitonov V."/>
            <person name="Jurka J."/>
            <person name="Scazzocchio C."/>
            <person name="Farman M."/>
            <person name="Butler J."/>
            <person name="Purcell S."/>
            <person name="Harris S."/>
            <person name="Braus G.H."/>
            <person name="Draht O."/>
            <person name="Busch S."/>
            <person name="D'Enfert C."/>
            <person name="Bouchier C."/>
            <person name="Goldman G.H."/>
            <person name="Bell-Pedersen D."/>
            <person name="Griffiths-Jones S."/>
            <person name="Doonan J.H."/>
            <person name="Yu J."/>
            <person name="Vienken K."/>
            <person name="Pain A."/>
            <person name="Freitag M."/>
            <person name="Selker E.U."/>
            <person name="Archer D.B."/>
            <person name="Penalva M.A."/>
            <person name="Oakley B.R."/>
            <person name="Momany M."/>
            <person name="Tanaka T."/>
            <person name="Kumagai T."/>
            <person name="Asai K."/>
            <person name="Machida M."/>
            <person name="Nierman W.C."/>
            <person name="Denning D.W."/>
            <person name="Caddick M."/>
            <person name="Hynes M."/>
            <person name="Paoletti M."/>
            <person name="Fischer R."/>
            <person name="Miller B."/>
            <person name="Dyer P."/>
            <person name="Sachs M.S."/>
            <person name="Osmani S.A."/>
            <person name="Birren B.W."/>
        </authorList>
    </citation>
    <scope>NUCLEOTIDE SEQUENCE [LARGE SCALE GENOMIC DNA]</scope>
    <source>
        <strain evidence="12">FGSC A4 / ATCC 38163 / CBS 112.46 / NRRL 194 / M139</strain>
    </source>
</reference>
<comment type="similarity">
    <text evidence="2">Belongs to the major facilitator superfamily. TCR/Tet family.</text>
</comment>
<dbReference type="Gene3D" id="1.20.1250.20">
    <property type="entry name" value="MFS general substrate transporter like domains"/>
    <property type="match status" value="1"/>
</dbReference>
<dbReference type="GO" id="GO:0055085">
    <property type="term" value="P:transmembrane transport"/>
    <property type="evidence" value="ECO:0000318"/>
    <property type="project" value="GO_Central"/>
</dbReference>
<accession>Q5AQY9</accession>
<feature type="compositionally biased region" description="Polar residues" evidence="7">
    <location>
        <begin position="887"/>
        <end position="897"/>
    </location>
</feature>
<evidence type="ECO:0000256" key="5">
    <source>
        <dbReference type="ARBA" id="ARBA00022989"/>
    </source>
</evidence>
<protein>
    <submittedName>
        <fullName evidence="11">MFS transporter/NRPS-like enzyme, putative (JCVI)</fullName>
    </submittedName>
</protein>
<dbReference type="InterPro" id="IPR001242">
    <property type="entry name" value="Condensation_dom"/>
</dbReference>
<feature type="transmembrane region" description="Helical" evidence="8">
    <location>
        <begin position="992"/>
        <end position="1010"/>
    </location>
</feature>
<feature type="transmembrane region" description="Helical" evidence="8">
    <location>
        <begin position="1048"/>
        <end position="1068"/>
    </location>
</feature>
<dbReference type="eggNOG" id="KOG1178">
    <property type="taxonomic scope" value="Eukaryota"/>
</dbReference>
<dbReference type="Pfam" id="PF07690">
    <property type="entry name" value="MFS_1"/>
    <property type="match status" value="1"/>
</dbReference>
<evidence type="ECO:0000256" key="6">
    <source>
        <dbReference type="ARBA" id="ARBA00023136"/>
    </source>
</evidence>
<feature type="transmembrane region" description="Helical" evidence="8">
    <location>
        <begin position="1192"/>
        <end position="1212"/>
    </location>
</feature>
<evidence type="ECO:0000256" key="7">
    <source>
        <dbReference type="SAM" id="MobiDB-lite"/>
    </source>
</evidence>
<evidence type="ECO:0000256" key="3">
    <source>
        <dbReference type="ARBA" id="ARBA00022448"/>
    </source>
</evidence>
<keyword evidence="4 8" id="KW-0812">Transmembrane</keyword>
<feature type="domain" description="Major facilitator superfamily (MFS) profile" evidence="10">
    <location>
        <begin position="926"/>
        <end position="1419"/>
    </location>
</feature>
<organism evidence="11 12">
    <name type="scientific">Emericella nidulans (strain FGSC A4 / ATCC 38163 / CBS 112.46 / NRRL 194 / M139)</name>
    <name type="common">Aspergillus nidulans</name>
    <dbReference type="NCBI Taxonomy" id="227321"/>
    <lineage>
        <taxon>Eukaryota</taxon>
        <taxon>Fungi</taxon>
        <taxon>Dikarya</taxon>
        <taxon>Ascomycota</taxon>
        <taxon>Pezizomycotina</taxon>
        <taxon>Eurotiomycetes</taxon>
        <taxon>Eurotiomycetidae</taxon>
        <taxon>Eurotiales</taxon>
        <taxon>Aspergillaceae</taxon>
        <taxon>Aspergillus</taxon>
        <taxon>Aspergillus subgen. Nidulantes</taxon>
    </lineage>
</organism>
<feature type="transmembrane region" description="Helical" evidence="8">
    <location>
        <begin position="1257"/>
        <end position="1275"/>
    </location>
</feature>
<feature type="transmembrane region" description="Helical" evidence="8">
    <location>
        <begin position="961"/>
        <end position="980"/>
    </location>
</feature>
<keyword evidence="6 8" id="KW-0472">Membrane</keyword>
<dbReference type="SUPFAM" id="SSF103473">
    <property type="entry name" value="MFS general substrate transporter"/>
    <property type="match status" value="1"/>
</dbReference>
<dbReference type="EMBL" id="BN001308">
    <property type="protein sequence ID" value="CBF87343.1"/>
    <property type="molecule type" value="Genomic_DNA"/>
</dbReference>
<dbReference type="InterPro" id="IPR029063">
    <property type="entry name" value="SAM-dependent_MTases_sf"/>
</dbReference>
<dbReference type="FunFam" id="1.20.1250.20:FF:000429">
    <property type="entry name" value="MFS drug efflux transporter, putative"/>
    <property type="match status" value="1"/>
</dbReference>
<proteinExistence type="inferred from homology"/>
<evidence type="ECO:0000259" key="9">
    <source>
        <dbReference type="PROSITE" id="PS50075"/>
    </source>
</evidence>
<name>Q5AQY9_EMENI</name>
<accession>C8VQP3</accession>
<feature type="transmembrane region" description="Helical" evidence="8">
    <location>
        <begin position="1232"/>
        <end position="1250"/>
    </location>
</feature>
<dbReference type="HOGENOM" id="CLU_252574_0_0_1"/>
<evidence type="ECO:0000259" key="10">
    <source>
        <dbReference type="PROSITE" id="PS50850"/>
    </source>
</evidence>
<keyword evidence="12" id="KW-1185">Reference proteome</keyword>
<dbReference type="PROSITE" id="PS50850">
    <property type="entry name" value="MFS"/>
    <property type="match status" value="1"/>
</dbReference>
<dbReference type="InParanoid" id="Q5AQY9"/>
<feature type="transmembrane region" description="Helical" evidence="8">
    <location>
        <begin position="1080"/>
        <end position="1099"/>
    </location>
</feature>
<dbReference type="Pfam" id="PF00550">
    <property type="entry name" value="PP-binding"/>
    <property type="match status" value="1"/>
</dbReference>
<comment type="subcellular location">
    <subcellularLocation>
        <location evidence="1">Membrane</location>
        <topology evidence="1">Multi-pass membrane protein</topology>
    </subcellularLocation>
</comment>
<dbReference type="GO" id="GO:0044550">
    <property type="term" value="P:secondary metabolite biosynthetic process"/>
    <property type="evidence" value="ECO:0007669"/>
    <property type="project" value="UniProtKB-ARBA"/>
</dbReference>
<feature type="transmembrane region" description="Helical" evidence="8">
    <location>
        <begin position="1396"/>
        <end position="1414"/>
    </location>
</feature>
<dbReference type="GO" id="GO:0003824">
    <property type="term" value="F:catalytic activity"/>
    <property type="evidence" value="ECO:0007669"/>
    <property type="project" value="InterPro"/>
</dbReference>
<dbReference type="CDD" id="cd19545">
    <property type="entry name" value="FUM14_C_NRPS-like"/>
    <property type="match status" value="1"/>
</dbReference>
<dbReference type="Gene3D" id="1.10.1200.10">
    <property type="entry name" value="ACP-like"/>
    <property type="match status" value="1"/>
</dbReference>
<evidence type="ECO:0000313" key="11">
    <source>
        <dbReference type="EMBL" id="CBF87343.1"/>
    </source>
</evidence>
<dbReference type="PANTHER" id="PTHR23501:SF12">
    <property type="entry name" value="MAJOR FACILITATOR SUPERFAMILY (MFS) PROFILE DOMAIN-CONTAINING PROTEIN-RELATED"/>
    <property type="match status" value="1"/>
</dbReference>